<dbReference type="Gene3D" id="3.40.1190.20">
    <property type="match status" value="1"/>
</dbReference>
<evidence type="ECO:0000256" key="3">
    <source>
        <dbReference type="ARBA" id="ARBA00022777"/>
    </source>
</evidence>
<evidence type="ECO:0000259" key="4">
    <source>
        <dbReference type="Pfam" id="PF00294"/>
    </source>
</evidence>
<sequence length="322" mass="34402">MLDVISIGAATEDVFVHVPKENFGSKGCVFLPGTKVEISGMEYSTGGGATNSAVAFARLGLWAGAVCALGRDDAAKNILAQLRSEKVDCSRVAGFPATNTAYSVILTGFGRDRIVLFYRGSTGQLGKMKINWGKLRANWLYITSLHSSPRLLQKIARHARENRIKVAFNPGKKELELGAGGIGRIFGKIGVLLLNSGEAMKLTGSADVHRNLEKLSGLADVVAITQGRHGAHVTDGKSVYSMRPFDVPVADATGAGDAFGSAFSAAIMKGKKIDEALKWGTANASSVVMHLGTKNILLTQPQIKRFIEKYGRKENKVAVQKL</sequence>
<dbReference type="EMBL" id="DUGC01000004">
    <property type="protein sequence ID" value="HIH09078.1"/>
    <property type="molecule type" value="Genomic_DNA"/>
</dbReference>
<dbReference type="GO" id="GO:0016301">
    <property type="term" value="F:kinase activity"/>
    <property type="evidence" value="ECO:0007669"/>
    <property type="project" value="UniProtKB-KW"/>
</dbReference>
<dbReference type="PRINTS" id="PR00990">
    <property type="entry name" value="RIBOKINASE"/>
</dbReference>
<dbReference type="InterPro" id="IPR011611">
    <property type="entry name" value="PfkB_dom"/>
</dbReference>
<dbReference type="Pfam" id="PF00294">
    <property type="entry name" value="PfkB"/>
    <property type="match status" value="1"/>
</dbReference>
<dbReference type="SUPFAM" id="SSF53613">
    <property type="entry name" value="Ribokinase-like"/>
    <property type="match status" value="1"/>
</dbReference>
<dbReference type="InterPro" id="IPR002139">
    <property type="entry name" value="Ribo/fructo_kinase"/>
</dbReference>
<keyword evidence="3 5" id="KW-0418">Kinase</keyword>
<evidence type="ECO:0000256" key="2">
    <source>
        <dbReference type="ARBA" id="ARBA00022679"/>
    </source>
</evidence>
<accession>A0A7J4IU76</accession>
<reference evidence="6" key="1">
    <citation type="journal article" date="2020" name="bioRxiv">
        <title>A rank-normalized archaeal taxonomy based on genome phylogeny resolves widespread incomplete and uneven classifications.</title>
        <authorList>
            <person name="Rinke C."/>
            <person name="Chuvochina M."/>
            <person name="Mussig A.J."/>
            <person name="Chaumeil P.-A."/>
            <person name="Waite D.W."/>
            <person name="Whitman W.B."/>
            <person name="Parks D.H."/>
            <person name="Hugenholtz P."/>
        </authorList>
    </citation>
    <scope>NUCLEOTIDE SEQUENCE [LARGE SCALE GENOMIC DNA]</scope>
</reference>
<dbReference type="GO" id="GO:0006796">
    <property type="term" value="P:phosphate-containing compound metabolic process"/>
    <property type="evidence" value="ECO:0007669"/>
    <property type="project" value="UniProtKB-ARBA"/>
</dbReference>
<keyword evidence="2" id="KW-0808">Transferase</keyword>
<dbReference type="PANTHER" id="PTHR10584:SF166">
    <property type="entry name" value="RIBOKINASE"/>
    <property type="match status" value="1"/>
</dbReference>
<dbReference type="InterPro" id="IPR029056">
    <property type="entry name" value="Ribokinase-like"/>
</dbReference>
<comment type="caution">
    <text evidence="5">The sequence shown here is derived from an EMBL/GenBank/DDBJ whole genome shotgun (WGS) entry which is preliminary data.</text>
</comment>
<dbReference type="PANTHER" id="PTHR10584">
    <property type="entry name" value="SUGAR KINASE"/>
    <property type="match status" value="1"/>
</dbReference>
<dbReference type="Proteomes" id="UP000565078">
    <property type="component" value="Unassembled WGS sequence"/>
</dbReference>
<comment type="similarity">
    <text evidence="1">Belongs to the carbohydrate kinase PfkB family.</text>
</comment>
<organism evidence="5 6">
    <name type="scientific">Candidatus Iainarchaeum sp</name>
    <dbReference type="NCBI Taxonomy" id="3101447"/>
    <lineage>
        <taxon>Archaea</taxon>
        <taxon>Candidatus Iainarchaeota</taxon>
        <taxon>Candidatus Iainarchaeia</taxon>
        <taxon>Candidatus Iainarchaeales</taxon>
        <taxon>Candidatus Iainarchaeaceae</taxon>
        <taxon>Candidatus Iainarchaeum</taxon>
    </lineage>
</organism>
<evidence type="ECO:0000313" key="6">
    <source>
        <dbReference type="Proteomes" id="UP000565078"/>
    </source>
</evidence>
<dbReference type="AlphaFoldDB" id="A0A7J4IU76"/>
<feature type="domain" description="Carbohydrate kinase PfkB" evidence="4">
    <location>
        <begin position="23"/>
        <end position="296"/>
    </location>
</feature>
<protein>
    <submittedName>
        <fullName evidence="5">Carbohydrate kinase family protein</fullName>
    </submittedName>
</protein>
<proteinExistence type="inferred from homology"/>
<evidence type="ECO:0000256" key="1">
    <source>
        <dbReference type="ARBA" id="ARBA00010688"/>
    </source>
</evidence>
<gene>
    <name evidence="5" type="ORF">HA254_00235</name>
</gene>
<evidence type="ECO:0000313" key="5">
    <source>
        <dbReference type="EMBL" id="HIH09078.1"/>
    </source>
</evidence>
<name>A0A7J4IU76_9ARCH</name>